<gene>
    <name evidence="6" type="ORF">FYJ66_02030</name>
</gene>
<dbReference type="InterPro" id="IPR022464">
    <property type="entry name" value="Strep_pil_isopept_link"/>
</dbReference>
<dbReference type="CDD" id="cd00222">
    <property type="entry name" value="CollagenBindB"/>
    <property type="match status" value="1"/>
</dbReference>
<name>A0A6A8M6Q1_9FIRM</name>
<keyword evidence="1" id="KW-0472">Membrane</keyword>
<comment type="caution">
    <text evidence="6">The sequence shown here is derived from an EMBL/GenBank/DDBJ whole genome shotgun (WGS) entry which is preliminary data.</text>
</comment>
<keyword evidence="2" id="KW-0732">Signal</keyword>
<evidence type="ECO:0000259" key="5">
    <source>
        <dbReference type="Pfam" id="PF17802"/>
    </source>
</evidence>
<keyword evidence="1" id="KW-0812">Transmembrane</keyword>
<evidence type="ECO:0000259" key="4">
    <source>
        <dbReference type="Pfam" id="PF12892"/>
    </source>
</evidence>
<dbReference type="Gene3D" id="2.60.40.3050">
    <property type="match status" value="4"/>
</dbReference>
<accession>A0A6A8M6Q1</accession>
<dbReference type="Pfam" id="PF12892">
    <property type="entry name" value="FctA"/>
    <property type="match status" value="1"/>
</dbReference>
<organism evidence="6">
    <name type="scientific">Baileyella intestinalis</name>
    <dbReference type="NCBI Taxonomy" id="2606709"/>
    <lineage>
        <taxon>Bacteria</taxon>
        <taxon>Bacillati</taxon>
        <taxon>Bacillota</taxon>
        <taxon>Clostridia</taxon>
        <taxon>Peptostreptococcales</taxon>
        <taxon>Anaerovoracaceae</taxon>
        <taxon>Baileyella</taxon>
    </lineage>
</organism>
<dbReference type="SUPFAM" id="SSF49478">
    <property type="entry name" value="Cna protein B-type domain"/>
    <property type="match status" value="1"/>
</dbReference>
<proteinExistence type="predicted"/>
<feature type="domain" description="SpaA-like prealbumin fold" evidence="5">
    <location>
        <begin position="971"/>
        <end position="1054"/>
    </location>
</feature>
<dbReference type="NCBIfam" id="TIGR03786">
    <property type="entry name" value="strep_pil_rpt"/>
    <property type="match status" value="1"/>
</dbReference>
<dbReference type="Pfam" id="PF05738">
    <property type="entry name" value="Cna_B"/>
    <property type="match status" value="1"/>
</dbReference>
<dbReference type="Gene3D" id="2.60.40.10">
    <property type="entry name" value="Immunoglobulins"/>
    <property type="match status" value="2"/>
</dbReference>
<dbReference type="InterPro" id="IPR013783">
    <property type="entry name" value="Ig-like_fold"/>
</dbReference>
<evidence type="ECO:0000259" key="3">
    <source>
        <dbReference type="Pfam" id="PF05738"/>
    </source>
</evidence>
<feature type="domain" description="CNA-B" evidence="3">
    <location>
        <begin position="766"/>
        <end position="862"/>
    </location>
</feature>
<evidence type="ECO:0000256" key="2">
    <source>
        <dbReference type="SAM" id="SignalP"/>
    </source>
</evidence>
<dbReference type="InterPro" id="IPR008454">
    <property type="entry name" value="Collagen-bd_Cna-like_B-typ_dom"/>
</dbReference>
<feature type="signal peptide" evidence="2">
    <location>
        <begin position="1"/>
        <end position="30"/>
    </location>
</feature>
<keyword evidence="1" id="KW-1133">Transmembrane helix</keyword>
<feature type="domain" description="SpaA-like prealbumin fold" evidence="5">
    <location>
        <begin position="1272"/>
        <end position="1356"/>
    </location>
</feature>
<feature type="transmembrane region" description="Helical" evidence="1">
    <location>
        <begin position="1426"/>
        <end position="1446"/>
    </location>
</feature>
<dbReference type="RefSeq" id="WP_154571851.1">
    <property type="nucleotide sequence ID" value="NZ_VUNB01000002.1"/>
</dbReference>
<protein>
    <submittedName>
        <fullName evidence="6">Cna B-type domain-containing protein</fullName>
    </submittedName>
</protein>
<dbReference type="InterPro" id="IPR038174">
    <property type="entry name" value="Strep_pil_link_sf"/>
</dbReference>
<sequence>MKGFKNKVVMKKWFALFVSVAMVVTGSVAALGGGLKAETGNGSTGETNGPAGSETFSSILGDAVDFGIVTGDFDQSWGDAETNVAAKTAKCATQTGNDLTNKVQQTFIIGQVNDVFKIKGQGDGTKVWTTEEDKDKIQATGSEKVDIDTSLTRDQLNQTVQAMLDYTNRQSALLAGKQSNASIEEDGPYTQKYKVDLKGRGAGTYYVNLDKETYQRIAGEPDKLHIYKDADQTLVFNVNAEGDLGIQKYSVNGKGSDSYLNVRNLSEDDQKVPCTIVWNFRNASSVALNGSVTGLILAPVGTVSTNATGSGWIVSQKVVINSGEWHNVYQEVKKPDIPSKPSEEETEEITPASVTLKAGKTIDGKPSTQDGFTFSLKEKSGSSWNDVSTAENKGSSVTFPEIVYNDKNFKADKEGGDVQTHIYKISEAQGERDFDGNKYKADSGNYYAKVVVKKTSIKDEEHHKKTTAFTAGKPEYFSDKDCTKKLDEDKVVFNNKTVEYTNQEEDASAVLKAEKTIDGKASSESGFQFALKEKSGDQWKDVSTSENKDWEIKFPALEYKNSKFTPDKEGGNTQTHIYQISETKGSTDENGNKYVADQSKYYAKVVVTKTVTKDDDKKVKLTALKASAPEYFKDERCTDPADKPVFNNMKAVAVRLSGTKALKNGDLGGATGKFRFFLKDSNGRVIDTAKNNSQGKFYFGNLYFDKEGTYKYTVSEENKGLNVGGVKYDSEDRMVTIVVTKDKSKYSATVSGGDSLNFTNQQMTSVSVKKVWDDNNNAAGVRPDSVTVDLMADGKKEAAVVLSSENGWQGQFTNLPVNDSHGNIVYSVKEEKGNSSQQSLYKSSVTEDQSTAAGKSFTVTNTYKPGPVNIKAVKVLRNGTLKADEFAFDLYRADENGNPSGKPVATAKNGENGNIVFTEVPFNSEGYVLKERQGKDEQTSYDTSNKVIHIDASGKQLDYPEITNVYHPVTLKVRKTSKDTSNGVEGLYNATYALHRIDKNGADVVAGIQNSDKNGYMYFGNIQPGYIYYFKEVAAPGGHTVDPLDSKYFKVEWNGNIDPEHPEKSVAIIPCDKNGNPTGEDAKAYDVSKDEGTVLVRDDRSTIDTDDYQYSWDGGDLVAVANTSVQGALPEDAEMKVTPLDKGSKEYADAEKAISKNGTETGEPVLFDVSFYNKDGKKIEPEAGTVDVTIQYKEGTSGSKLEADSVKLVHINGNKADFISGTVSSQNGRLVETSFTSSTFSTFGIVGVKNMNAAETDGYNVTAQGVADRTTDLKVNKMAADGSPLEGAQFDICDVKTGDVIGTWTTGKDGNEEIHKTLNVNTQYRLRETAAPEGYSKIDDVIFTIDDYGNIKVESKATSGGKVTTGKTQTGDADVAELNIYDAKLTATKWVVNKKTIKKSRELTKTEPDKVITVSSAVQTGDEFNAVPLVILMAAAAAGLAAVMVLRKRTSEK</sequence>
<feature type="domain" description="Streptococcal pilin isopeptide linkage" evidence="4">
    <location>
        <begin position="657"/>
        <end position="761"/>
    </location>
</feature>
<feature type="chain" id="PRO_5039665346" evidence="2">
    <location>
        <begin position="31"/>
        <end position="1453"/>
    </location>
</feature>
<dbReference type="Pfam" id="PF17802">
    <property type="entry name" value="SpaA"/>
    <property type="match status" value="2"/>
</dbReference>
<dbReference type="Gene3D" id="2.60.40.1140">
    <property type="entry name" value="Collagen-binding surface protein Cna, B-type domain"/>
    <property type="match status" value="1"/>
</dbReference>
<dbReference type="EMBL" id="VUNB01000002">
    <property type="protein sequence ID" value="MST68370.1"/>
    <property type="molecule type" value="Genomic_DNA"/>
</dbReference>
<reference evidence="6" key="1">
    <citation type="submission" date="2019-09" db="EMBL/GenBank/DDBJ databases">
        <title>In-depth cultivation of the pig gut microbiome towards novel bacterial diversity and tailored functional studies.</title>
        <authorList>
            <person name="Wylensek D."/>
            <person name="Hitch T.C.A."/>
            <person name="Clavel T."/>
        </authorList>
    </citation>
    <scope>NUCLEOTIDE SEQUENCE</scope>
    <source>
        <strain evidence="6">RF-744-FAT-WT-3</strain>
    </source>
</reference>
<evidence type="ECO:0000256" key="1">
    <source>
        <dbReference type="SAM" id="Phobius"/>
    </source>
</evidence>
<evidence type="ECO:0000313" key="6">
    <source>
        <dbReference type="EMBL" id="MST68370.1"/>
    </source>
</evidence>
<dbReference type="InterPro" id="IPR041033">
    <property type="entry name" value="SpaA_PFL_dom_1"/>
</dbReference>